<keyword evidence="11" id="KW-0443">Lipid metabolism</keyword>
<feature type="domain" description="Fatty acid hydroxylase" evidence="15">
    <location>
        <begin position="41"/>
        <end position="183"/>
    </location>
</feature>
<dbReference type="PANTHER" id="PTHR12863">
    <property type="entry name" value="FATTY ACID HYDROXYLASE"/>
    <property type="match status" value="1"/>
</dbReference>
<accession>A0A926RTB4</accession>
<organism evidence="16 17">
    <name type="scientific">Polycladospora coralii</name>
    <dbReference type="NCBI Taxonomy" id="2771432"/>
    <lineage>
        <taxon>Bacteria</taxon>
        <taxon>Bacillati</taxon>
        <taxon>Bacillota</taxon>
        <taxon>Bacilli</taxon>
        <taxon>Bacillales</taxon>
        <taxon>Thermoactinomycetaceae</taxon>
        <taxon>Polycladospora</taxon>
    </lineage>
</organism>
<evidence type="ECO:0000256" key="11">
    <source>
        <dbReference type="ARBA" id="ARBA00023098"/>
    </source>
</evidence>
<evidence type="ECO:0000256" key="9">
    <source>
        <dbReference type="ARBA" id="ARBA00022989"/>
    </source>
</evidence>
<evidence type="ECO:0000256" key="2">
    <source>
        <dbReference type="ARBA" id="ARBA00004477"/>
    </source>
</evidence>
<dbReference type="InterPro" id="IPR006694">
    <property type="entry name" value="Fatty_acid_hydroxylase"/>
</dbReference>
<keyword evidence="17" id="KW-1185">Reference proteome</keyword>
<keyword evidence="6" id="KW-0256">Endoplasmic reticulum</keyword>
<evidence type="ECO:0000256" key="14">
    <source>
        <dbReference type="SAM" id="Phobius"/>
    </source>
</evidence>
<protein>
    <submittedName>
        <fullName evidence="16">Sterol desaturase family protein</fullName>
    </submittedName>
</protein>
<feature type="transmembrane region" description="Helical" evidence="14">
    <location>
        <begin position="90"/>
        <end position="110"/>
    </location>
</feature>
<evidence type="ECO:0000256" key="3">
    <source>
        <dbReference type="ARBA" id="ARBA00022516"/>
    </source>
</evidence>
<dbReference type="GO" id="GO:0005506">
    <property type="term" value="F:iron ion binding"/>
    <property type="evidence" value="ECO:0007669"/>
    <property type="project" value="InterPro"/>
</dbReference>
<evidence type="ECO:0000256" key="5">
    <source>
        <dbReference type="ARBA" id="ARBA00022723"/>
    </source>
</evidence>
<keyword evidence="12 14" id="KW-0472">Membrane</keyword>
<feature type="transmembrane region" description="Helical" evidence="14">
    <location>
        <begin position="116"/>
        <end position="133"/>
    </location>
</feature>
<keyword evidence="10" id="KW-0560">Oxidoreductase</keyword>
<dbReference type="GO" id="GO:0080132">
    <property type="term" value="F:fatty acid 2-hydroxylase activity"/>
    <property type="evidence" value="ECO:0007669"/>
    <property type="project" value="InterPro"/>
</dbReference>
<evidence type="ECO:0000256" key="13">
    <source>
        <dbReference type="ARBA" id="ARBA00023160"/>
    </source>
</evidence>
<sequence>MRKYIREFFTFPDIMFACLLFSSGFIYLLFQPNRLIHIGLFLVGGIAFAITEYMTHRYLFHLKPPKNKTLHQLLKRLHYQHHEDPENLKLLFLPAWYFLPQFILVGAIAYAILGQWGGTVAILTGVIAYHLYYEWKHYIAHRPIKPLTRWGKSIKRYHLLHHFKNEHYWYGVTNSAMDKIMHTFPKEKEIETSATVKELDASK</sequence>
<name>A0A926RTB4_9BACL</name>
<evidence type="ECO:0000256" key="6">
    <source>
        <dbReference type="ARBA" id="ARBA00022824"/>
    </source>
</evidence>
<comment type="cofactor">
    <cofactor evidence="1">
        <name>Zn(2+)</name>
        <dbReference type="ChEBI" id="CHEBI:29105"/>
    </cofactor>
</comment>
<evidence type="ECO:0000259" key="15">
    <source>
        <dbReference type="Pfam" id="PF04116"/>
    </source>
</evidence>
<evidence type="ECO:0000313" key="16">
    <source>
        <dbReference type="EMBL" id="MBD1371132.1"/>
    </source>
</evidence>
<evidence type="ECO:0000313" key="17">
    <source>
        <dbReference type="Proteomes" id="UP000661691"/>
    </source>
</evidence>
<dbReference type="EMBL" id="JACXAH010000002">
    <property type="protein sequence ID" value="MBD1371132.1"/>
    <property type="molecule type" value="Genomic_DNA"/>
</dbReference>
<evidence type="ECO:0000256" key="4">
    <source>
        <dbReference type="ARBA" id="ARBA00022692"/>
    </source>
</evidence>
<evidence type="ECO:0000256" key="7">
    <source>
        <dbReference type="ARBA" id="ARBA00022832"/>
    </source>
</evidence>
<dbReference type="PANTHER" id="PTHR12863:SF1">
    <property type="entry name" value="FATTY ACID 2-HYDROXYLASE"/>
    <property type="match status" value="1"/>
</dbReference>
<dbReference type="GO" id="GO:0006633">
    <property type="term" value="P:fatty acid biosynthetic process"/>
    <property type="evidence" value="ECO:0007669"/>
    <property type="project" value="UniProtKB-KW"/>
</dbReference>
<keyword evidence="8" id="KW-0862">Zinc</keyword>
<keyword evidence="4 14" id="KW-0812">Transmembrane</keyword>
<keyword evidence="9 14" id="KW-1133">Transmembrane helix</keyword>
<evidence type="ECO:0000256" key="12">
    <source>
        <dbReference type="ARBA" id="ARBA00023136"/>
    </source>
</evidence>
<evidence type="ECO:0000256" key="10">
    <source>
        <dbReference type="ARBA" id="ARBA00023002"/>
    </source>
</evidence>
<feature type="transmembrane region" description="Helical" evidence="14">
    <location>
        <begin position="36"/>
        <end position="54"/>
    </location>
</feature>
<dbReference type="Pfam" id="PF04116">
    <property type="entry name" value="FA_hydroxylase"/>
    <property type="match status" value="1"/>
</dbReference>
<dbReference type="InterPro" id="IPR014430">
    <property type="entry name" value="Scs7"/>
</dbReference>
<proteinExistence type="predicted"/>
<dbReference type="AlphaFoldDB" id="A0A926RTB4"/>
<keyword evidence="7" id="KW-0276">Fatty acid metabolism</keyword>
<dbReference type="RefSeq" id="WP_191141385.1">
    <property type="nucleotide sequence ID" value="NZ_JACXAH010000002.1"/>
</dbReference>
<dbReference type="Proteomes" id="UP000661691">
    <property type="component" value="Unassembled WGS sequence"/>
</dbReference>
<evidence type="ECO:0000256" key="8">
    <source>
        <dbReference type="ARBA" id="ARBA00022833"/>
    </source>
</evidence>
<evidence type="ECO:0000256" key="1">
    <source>
        <dbReference type="ARBA" id="ARBA00001947"/>
    </source>
</evidence>
<feature type="transmembrane region" description="Helical" evidence="14">
    <location>
        <begin position="12"/>
        <end position="30"/>
    </location>
</feature>
<comment type="caution">
    <text evidence="16">The sequence shown here is derived from an EMBL/GenBank/DDBJ whole genome shotgun (WGS) entry which is preliminary data.</text>
</comment>
<keyword evidence="3" id="KW-0444">Lipid biosynthesis</keyword>
<reference evidence="16" key="1">
    <citation type="submission" date="2020-09" db="EMBL/GenBank/DDBJ databases">
        <title>A novel bacterium of genus Hazenella, isolated from South China Sea.</title>
        <authorList>
            <person name="Huang H."/>
            <person name="Mo K."/>
            <person name="Hu Y."/>
        </authorList>
    </citation>
    <scope>NUCLEOTIDE SEQUENCE</scope>
    <source>
        <strain evidence="16">IB182357</strain>
    </source>
</reference>
<keyword evidence="13" id="KW-0275">Fatty acid biosynthesis</keyword>
<comment type="subcellular location">
    <subcellularLocation>
        <location evidence="2">Endoplasmic reticulum membrane</location>
        <topology evidence="2">Multi-pass membrane protein</topology>
    </subcellularLocation>
</comment>
<keyword evidence="5" id="KW-0479">Metal-binding</keyword>
<dbReference type="GO" id="GO:0016020">
    <property type="term" value="C:membrane"/>
    <property type="evidence" value="ECO:0007669"/>
    <property type="project" value="InterPro"/>
</dbReference>
<gene>
    <name evidence="16" type="ORF">IC620_02005</name>
</gene>